<dbReference type="RefSeq" id="WP_057781547.1">
    <property type="nucleotide sequence ID" value="NZ_JAGGJQ010000003.1"/>
</dbReference>
<evidence type="ECO:0000313" key="1">
    <source>
        <dbReference type="EMBL" id="MBP1839578.1"/>
    </source>
</evidence>
<keyword evidence="4" id="KW-1185">Reference proteome</keyword>
<gene>
    <name evidence="1" type="ORF">J2Z56_001489</name>
    <name evidence="2" type="ORF">J2Z57_001315</name>
</gene>
<accession>A0A9X0YKE9</accession>
<sequence>MAQSDNTNIKDLPMYKKSLDVFKLSRHIAAYITYDKDIIAMHTSKNYLDKYADKLVIDALGLVPKIVETENEINPIKKIKQAKALRFFIDRLYYTSKHLDNNTTNSSDFIRLLRIELKKLRILHRQYVKSLVQQN</sequence>
<name>A0A9X0YKE9_9FLAO</name>
<comment type="caution">
    <text evidence="1">The sequence shown here is derived from an EMBL/GenBank/DDBJ whole genome shotgun (WGS) entry which is preliminary data.</text>
</comment>
<proteinExistence type="predicted"/>
<organism evidence="1 3">
    <name type="scientific">Formosa algae</name>
    <dbReference type="NCBI Taxonomy" id="225843"/>
    <lineage>
        <taxon>Bacteria</taxon>
        <taxon>Pseudomonadati</taxon>
        <taxon>Bacteroidota</taxon>
        <taxon>Flavobacteriia</taxon>
        <taxon>Flavobacteriales</taxon>
        <taxon>Flavobacteriaceae</taxon>
        <taxon>Formosa</taxon>
    </lineage>
</organism>
<dbReference type="EMBL" id="JAUSUU010000003">
    <property type="protein sequence ID" value="MDQ0334882.1"/>
    <property type="molecule type" value="Genomic_DNA"/>
</dbReference>
<dbReference type="AlphaFoldDB" id="A0A9X0YKE9"/>
<dbReference type="OrthoDB" id="1443689at2"/>
<evidence type="ECO:0000313" key="2">
    <source>
        <dbReference type="EMBL" id="MDQ0334882.1"/>
    </source>
</evidence>
<evidence type="ECO:0000313" key="3">
    <source>
        <dbReference type="Proteomes" id="UP001138672"/>
    </source>
</evidence>
<protein>
    <submittedName>
        <fullName evidence="1">Uncharacterized protein</fullName>
    </submittedName>
</protein>
<evidence type="ECO:0000313" key="4">
    <source>
        <dbReference type="Proteomes" id="UP001231587"/>
    </source>
</evidence>
<dbReference type="EMBL" id="JAGGJQ010000003">
    <property type="protein sequence ID" value="MBP1839578.1"/>
    <property type="molecule type" value="Genomic_DNA"/>
</dbReference>
<dbReference type="Proteomes" id="UP001138672">
    <property type="component" value="Unassembled WGS sequence"/>
</dbReference>
<reference evidence="1" key="1">
    <citation type="submission" date="2021-03" db="EMBL/GenBank/DDBJ databases">
        <title>Genomic Encyclopedia of Type Strains, Phase IV (KMG-IV): sequencing the most valuable type-strain genomes for metagenomic binning, comparative biology and taxonomic classification.</title>
        <authorList>
            <person name="Goeker M."/>
        </authorList>
    </citation>
    <scope>NUCLEOTIDE SEQUENCE</scope>
    <source>
        <strain evidence="1">DSM 15523</strain>
        <strain evidence="2 4">DSM 16476</strain>
    </source>
</reference>
<dbReference type="Proteomes" id="UP001231587">
    <property type="component" value="Unassembled WGS sequence"/>
</dbReference>